<feature type="region of interest" description="Disordered" evidence="1">
    <location>
        <begin position="89"/>
        <end position="113"/>
    </location>
</feature>
<sequence>MKVYAILAEGELLPHYFTTYKKALNAVKEAYPDWDDRFEEDGTLNEYPNNKVDVKEGHKMSKSTDTNITELYIEKGIHIYIHKLLVKPKSASGGYSRRRHTKRNTNNSRKHRL</sequence>
<proteinExistence type="predicted"/>
<dbReference type="AlphaFoldDB" id="A0A6C0JKI4"/>
<name>A0A6C0JKI4_9ZZZZ</name>
<organism evidence="2">
    <name type="scientific">viral metagenome</name>
    <dbReference type="NCBI Taxonomy" id="1070528"/>
    <lineage>
        <taxon>unclassified sequences</taxon>
        <taxon>metagenomes</taxon>
        <taxon>organismal metagenomes</taxon>
    </lineage>
</organism>
<accession>A0A6C0JKI4</accession>
<evidence type="ECO:0000256" key="1">
    <source>
        <dbReference type="SAM" id="MobiDB-lite"/>
    </source>
</evidence>
<reference evidence="2" key="1">
    <citation type="journal article" date="2020" name="Nature">
        <title>Giant virus diversity and host interactions through global metagenomics.</title>
        <authorList>
            <person name="Schulz F."/>
            <person name="Roux S."/>
            <person name="Paez-Espino D."/>
            <person name="Jungbluth S."/>
            <person name="Walsh D.A."/>
            <person name="Denef V.J."/>
            <person name="McMahon K.D."/>
            <person name="Konstantinidis K.T."/>
            <person name="Eloe-Fadrosh E.A."/>
            <person name="Kyrpides N.C."/>
            <person name="Woyke T."/>
        </authorList>
    </citation>
    <scope>NUCLEOTIDE SEQUENCE</scope>
    <source>
        <strain evidence="2">GVMAG-M-3300027736-24</strain>
    </source>
</reference>
<feature type="compositionally biased region" description="Basic residues" evidence="1">
    <location>
        <begin position="96"/>
        <end position="113"/>
    </location>
</feature>
<dbReference type="EMBL" id="MN740423">
    <property type="protein sequence ID" value="QHU05883.1"/>
    <property type="molecule type" value="Genomic_DNA"/>
</dbReference>
<protein>
    <submittedName>
        <fullName evidence="2">Uncharacterized protein</fullName>
    </submittedName>
</protein>
<evidence type="ECO:0000313" key="2">
    <source>
        <dbReference type="EMBL" id="QHU05883.1"/>
    </source>
</evidence>